<dbReference type="OrthoDB" id="47375at2759"/>
<comment type="caution">
    <text evidence="2">The sequence shown here is derived from an EMBL/GenBank/DDBJ whole genome shotgun (WGS) entry which is preliminary data.</text>
</comment>
<evidence type="ECO:0000313" key="2">
    <source>
        <dbReference type="EMBL" id="KAF9473873.1"/>
    </source>
</evidence>
<reference evidence="2" key="1">
    <citation type="submission" date="2020-11" db="EMBL/GenBank/DDBJ databases">
        <authorList>
            <consortium name="DOE Joint Genome Institute"/>
            <person name="Ahrendt S."/>
            <person name="Riley R."/>
            <person name="Andreopoulos W."/>
            <person name="Labutti K."/>
            <person name="Pangilinan J."/>
            <person name="Ruiz-Duenas F.J."/>
            <person name="Barrasa J.M."/>
            <person name="Sanchez-Garcia M."/>
            <person name="Camarero S."/>
            <person name="Miyauchi S."/>
            <person name="Serrano A."/>
            <person name="Linde D."/>
            <person name="Babiker R."/>
            <person name="Drula E."/>
            <person name="Ayuso-Fernandez I."/>
            <person name="Pacheco R."/>
            <person name="Padilla G."/>
            <person name="Ferreira P."/>
            <person name="Barriuso J."/>
            <person name="Kellner H."/>
            <person name="Castanera R."/>
            <person name="Alfaro M."/>
            <person name="Ramirez L."/>
            <person name="Pisabarro A.G."/>
            <person name="Kuo A."/>
            <person name="Tritt A."/>
            <person name="Lipzen A."/>
            <person name="He G."/>
            <person name="Yan M."/>
            <person name="Ng V."/>
            <person name="Cullen D."/>
            <person name="Martin F."/>
            <person name="Rosso M.-N."/>
            <person name="Henrissat B."/>
            <person name="Hibbett D."/>
            <person name="Martinez A.T."/>
            <person name="Grigoriev I.V."/>
        </authorList>
    </citation>
    <scope>NUCLEOTIDE SEQUENCE</scope>
    <source>
        <strain evidence="2">CIRM-BRFM 674</strain>
    </source>
</reference>
<keyword evidence="3" id="KW-1185">Reference proteome</keyword>
<evidence type="ECO:0008006" key="4">
    <source>
        <dbReference type="Google" id="ProtNLM"/>
    </source>
</evidence>
<keyword evidence="1" id="KW-0812">Transmembrane</keyword>
<keyword evidence="1" id="KW-0472">Membrane</keyword>
<evidence type="ECO:0000256" key="1">
    <source>
        <dbReference type="SAM" id="Phobius"/>
    </source>
</evidence>
<keyword evidence="1" id="KW-1133">Transmembrane helix</keyword>
<protein>
    <recommendedName>
        <fullName evidence="4">Glycosyltransferase family 25 protein</fullName>
    </recommendedName>
</protein>
<feature type="non-terminal residue" evidence="2">
    <location>
        <position position="378"/>
    </location>
</feature>
<proteinExistence type="predicted"/>
<organism evidence="2 3">
    <name type="scientific">Pholiota conissans</name>
    <dbReference type="NCBI Taxonomy" id="109636"/>
    <lineage>
        <taxon>Eukaryota</taxon>
        <taxon>Fungi</taxon>
        <taxon>Dikarya</taxon>
        <taxon>Basidiomycota</taxon>
        <taxon>Agaricomycotina</taxon>
        <taxon>Agaricomycetes</taxon>
        <taxon>Agaricomycetidae</taxon>
        <taxon>Agaricales</taxon>
        <taxon>Agaricineae</taxon>
        <taxon>Strophariaceae</taxon>
        <taxon>Pholiota</taxon>
    </lineage>
</organism>
<evidence type="ECO:0000313" key="3">
    <source>
        <dbReference type="Proteomes" id="UP000807469"/>
    </source>
</evidence>
<dbReference type="EMBL" id="MU155410">
    <property type="protein sequence ID" value="KAF9473873.1"/>
    <property type="molecule type" value="Genomic_DNA"/>
</dbReference>
<sequence length="378" mass="42134">MDRLPPFLVQRLPPFRLLRAFLAVLAVLMPISVYLMNVSLGPAHQLRLLAKTGAKIPTAVDLLWETSDIYVISLPSRQDRRRDMERLRVALGLEWSFVDAYSAESRLVLGIMDWVMAIRARLPSGRIIAETDTSPVNSMSFSWPDNLEELARSTQEIELWSSIDSPWDLPTDFGPPSAYRPIACATGDYTIPGAPLPEYLILTPARVACWRSHLSVIHRFANNNLPDAHGVALIFEDDVDMEKDIRQQTQALWPSLPGDWDVVFLGHCWSDEGLGTSLSAHIASAAAHSQLFTSTGPKCTHAYALSRIGARRLLLHLRHPPFAYSRAIDQAFAWLVHSGRLKSFSVVPSLVIQRKLTKSDVTPGNGSNWKETLVNGIL</sequence>
<dbReference type="AlphaFoldDB" id="A0A9P6CVT0"/>
<gene>
    <name evidence="2" type="ORF">BDN70DRAFT_843041</name>
</gene>
<feature type="transmembrane region" description="Helical" evidence="1">
    <location>
        <begin position="20"/>
        <end position="40"/>
    </location>
</feature>
<accession>A0A9P6CVT0</accession>
<name>A0A9P6CVT0_9AGAR</name>
<dbReference type="Proteomes" id="UP000807469">
    <property type="component" value="Unassembled WGS sequence"/>
</dbReference>